<reference evidence="2 3" key="1">
    <citation type="submission" date="2020-08" db="EMBL/GenBank/DDBJ databases">
        <title>Sequencing the genomes of 1000 actinobacteria strains.</title>
        <authorList>
            <person name="Klenk H.-P."/>
        </authorList>
    </citation>
    <scope>NUCLEOTIDE SEQUENCE [LARGE SCALE GENOMIC DNA]</scope>
    <source>
        <strain evidence="2 3">DSM 45913</strain>
    </source>
</reference>
<protein>
    <recommendedName>
        <fullName evidence="4">Phospholipase A2</fullName>
    </recommendedName>
</protein>
<comment type="caution">
    <text evidence="2">The sequence shown here is derived from an EMBL/GenBank/DDBJ whole genome shotgun (WGS) entry which is preliminary data.</text>
</comment>
<organism evidence="2 3">
    <name type="scientific">Nonomuraea muscovyensis</name>
    <dbReference type="NCBI Taxonomy" id="1124761"/>
    <lineage>
        <taxon>Bacteria</taxon>
        <taxon>Bacillati</taxon>
        <taxon>Actinomycetota</taxon>
        <taxon>Actinomycetes</taxon>
        <taxon>Streptosporangiales</taxon>
        <taxon>Streptosporangiaceae</taxon>
        <taxon>Nonomuraea</taxon>
    </lineage>
</organism>
<dbReference type="Pfam" id="PF09056">
    <property type="entry name" value="Phospholip_A2_3"/>
    <property type="match status" value="1"/>
</dbReference>
<evidence type="ECO:0000313" key="2">
    <source>
        <dbReference type="EMBL" id="MBB6347476.1"/>
    </source>
</evidence>
<dbReference type="GO" id="GO:0004623">
    <property type="term" value="F:phospholipase A2 activity"/>
    <property type="evidence" value="ECO:0007669"/>
    <property type="project" value="InterPro"/>
</dbReference>
<evidence type="ECO:0008006" key="4">
    <source>
        <dbReference type="Google" id="ProtNLM"/>
    </source>
</evidence>
<dbReference type="InterPro" id="IPR015141">
    <property type="entry name" value="PLipase_A2_prok/fun"/>
</dbReference>
<evidence type="ECO:0000313" key="3">
    <source>
        <dbReference type="Proteomes" id="UP000583800"/>
    </source>
</evidence>
<dbReference type="SUPFAM" id="SSF48619">
    <property type="entry name" value="Phospholipase A2, PLA2"/>
    <property type="match status" value="1"/>
</dbReference>
<sequence>MKKALALSAAVLAAGAMLAAPAQATALDKTKAQRLAMALTLTKNTKASYNAWARFKINKDTPQVKEYKFNWNTDGCSVPKKIGNSEYWKGVFKIPCDRHDFGYRNVKALVSSSKWRNTYKKPVDDAFLFDMGNVCVKFSGTKKASCRVAAAAFYGAVRAAT</sequence>
<evidence type="ECO:0000256" key="1">
    <source>
        <dbReference type="SAM" id="SignalP"/>
    </source>
</evidence>
<dbReference type="GO" id="GO:0050482">
    <property type="term" value="P:arachidonate secretion"/>
    <property type="evidence" value="ECO:0007669"/>
    <property type="project" value="InterPro"/>
</dbReference>
<dbReference type="InterPro" id="IPR036444">
    <property type="entry name" value="PLipase_A2_dom_sf"/>
</dbReference>
<keyword evidence="1" id="KW-0732">Signal</keyword>
<dbReference type="AlphaFoldDB" id="A0A7X0C4G4"/>
<keyword evidence="3" id="KW-1185">Reference proteome</keyword>
<dbReference type="EMBL" id="JACHJB010000002">
    <property type="protein sequence ID" value="MBB6347476.1"/>
    <property type="molecule type" value="Genomic_DNA"/>
</dbReference>
<accession>A0A7X0C4G4</accession>
<proteinExistence type="predicted"/>
<dbReference type="RefSeq" id="WP_185085410.1">
    <property type="nucleotide sequence ID" value="NZ_JACHJB010000002.1"/>
</dbReference>
<gene>
    <name evidence="2" type="ORF">FHU36_004021</name>
</gene>
<dbReference type="Proteomes" id="UP000583800">
    <property type="component" value="Unassembled WGS sequence"/>
</dbReference>
<feature type="chain" id="PRO_5038930643" description="Phospholipase A2" evidence="1">
    <location>
        <begin position="25"/>
        <end position="161"/>
    </location>
</feature>
<dbReference type="GO" id="GO:0006644">
    <property type="term" value="P:phospholipid metabolic process"/>
    <property type="evidence" value="ECO:0007669"/>
    <property type="project" value="InterPro"/>
</dbReference>
<dbReference type="Gene3D" id="1.20.90.10">
    <property type="entry name" value="Phospholipase A2 domain"/>
    <property type="match status" value="1"/>
</dbReference>
<feature type="signal peptide" evidence="1">
    <location>
        <begin position="1"/>
        <end position="24"/>
    </location>
</feature>
<name>A0A7X0C4G4_9ACTN</name>